<dbReference type="NCBIfam" id="TIGR01029">
    <property type="entry name" value="rpsG_bact"/>
    <property type="match status" value="1"/>
</dbReference>
<sequence length="158" mass="17994">MPRRGRIPERVLNPDPIYHTTVVAKLINYVMERGKKSLAETIVYNAFSMVGEKTQKNPLEVFEKAVNNARPLLEVKPRRVGGATYQVPVEVPVQRGISMSLRWMVNSMRKRSGGQKRAFEKLAAEILDAYNNTGASIKRRDDAHKSAEANRAFAHFRW</sequence>
<dbReference type="EMBL" id="QLTW01000014">
    <property type="protein sequence ID" value="MBT9144618.1"/>
    <property type="molecule type" value="Genomic_DNA"/>
</dbReference>
<comment type="similarity">
    <text evidence="1 7">Belongs to the universal ribosomal protein uS7 family.</text>
</comment>
<proteinExistence type="inferred from homology"/>
<dbReference type="GO" id="GO:0006412">
    <property type="term" value="P:translation"/>
    <property type="evidence" value="ECO:0007669"/>
    <property type="project" value="UniProtKB-UniRule"/>
</dbReference>
<organism evidence="9 10">
    <name type="scientific">Psychracetigena formicireducens</name>
    <dbReference type="NCBI Taxonomy" id="2986056"/>
    <lineage>
        <taxon>Bacteria</taxon>
        <taxon>Bacillati</taxon>
        <taxon>Candidatus Lithacetigenota</taxon>
        <taxon>Candidatus Psychracetigena</taxon>
    </lineage>
</organism>
<reference evidence="9 10" key="1">
    <citation type="journal article" date="2021" name="bioRxiv">
        <title>Unique metabolic strategies in Hadean analogues reveal hints for primordial physiology.</title>
        <authorList>
            <person name="Nobu M.K."/>
            <person name="Nakai R."/>
            <person name="Tamazawa S."/>
            <person name="Mori H."/>
            <person name="Toyoda A."/>
            <person name="Ijiri A."/>
            <person name="Suzuki S."/>
            <person name="Kurokawa K."/>
            <person name="Kamagata Y."/>
            <person name="Tamaki H."/>
        </authorList>
    </citation>
    <scope>NUCLEOTIDE SEQUENCE [LARGE SCALE GENOMIC DNA]</scope>
    <source>
        <strain evidence="9">BS525</strain>
    </source>
</reference>
<dbReference type="AlphaFoldDB" id="A0A9E2BFF0"/>
<gene>
    <name evidence="7 9" type="primary">rpsG</name>
    <name evidence="9" type="ORF">DDT42_00460</name>
</gene>
<dbReference type="CDD" id="cd14869">
    <property type="entry name" value="uS7_Bacteria"/>
    <property type="match status" value="1"/>
</dbReference>
<keyword evidence="4 7" id="KW-0694">RNA-binding</keyword>
<dbReference type="GO" id="GO:0003735">
    <property type="term" value="F:structural constituent of ribosome"/>
    <property type="evidence" value="ECO:0007669"/>
    <property type="project" value="InterPro"/>
</dbReference>
<comment type="subunit">
    <text evidence="7">Part of the 30S ribosomal subunit. Contacts proteins S9 and S11.</text>
</comment>
<dbReference type="GO" id="GO:0000049">
    <property type="term" value="F:tRNA binding"/>
    <property type="evidence" value="ECO:0007669"/>
    <property type="project" value="UniProtKB-UniRule"/>
</dbReference>
<accession>A0A9E2BFF0</accession>
<dbReference type="HAMAP" id="MF_00480_B">
    <property type="entry name" value="Ribosomal_uS7_B"/>
    <property type="match status" value="1"/>
</dbReference>
<dbReference type="PANTHER" id="PTHR11205">
    <property type="entry name" value="RIBOSOMAL PROTEIN S7"/>
    <property type="match status" value="1"/>
</dbReference>
<evidence type="ECO:0000256" key="7">
    <source>
        <dbReference type="HAMAP-Rule" id="MF_00480"/>
    </source>
</evidence>
<evidence type="ECO:0000256" key="4">
    <source>
        <dbReference type="ARBA" id="ARBA00022884"/>
    </source>
</evidence>
<protein>
    <recommendedName>
        <fullName evidence="7">Small ribosomal subunit protein uS7</fullName>
    </recommendedName>
</protein>
<evidence type="ECO:0000256" key="3">
    <source>
        <dbReference type="ARBA" id="ARBA00022730"/>
    </source>
</evidence>
<keyword evidence="3 7" id="KW-0699">rRNA-binding</keyword>
<dbReference type="GO" id="GO:0015935">
    <property type="term" value="C:small ribosomal subunit"/>
    <property type="evidence" value="ECO:0007669"/>
    <property type="project" value="InterPro"/>
</dbReference>
<evidence type="ECO:0000256" key="1">
    <source>
        <dbReference type="ARBA" id="ARBA00007151"/>
    </source>
</evidence>
<keyword evidence="2 7" id="KW-0820">tRNA-binding</keyword>
<dbReference type="InterPro" id="IPR005717">
    <property type="entry name" value="Ribosomal_uS7_bac/org-type"/>
</dbReference>
<comment type="function">
    <text evidence="7">One of the primary rRNA binding proteins, it binds directly to 16S rRNA where it nucleates assembly of the head domain of the 30S subunit. Is located at the subunit interface close to the decoding center, probably blocks exit of the E-site tRNA.</text>
</comment>
<dbReference type="GO" id="GO:0019843">
    <property type="term" value="F:rRNA binding"/>
    <property type="evidence" value="ECO:0007669"/>
    <property type="project" value="UniProtKB-UniRule"/>
</dbReference>
<keyword evidence="6 7" id="KW-0687">Ribonucleoprotein</keyword>
<evidence type="ECO:0000313" key="10">
    <source>
        <dbReference type="Proteomes" id="UP000811545"/>
    </source>
</evidence>
<dbReference type="FunFam" id="1.10.455.10:FF:000001">
    <property type="entry name" value="30S ribosomal protein S7"/>
    <property type="match status" value="1"/>
</dbReference>
<dbReference type="Pfam" id="PF00177">
    <property type="entry name" value="Ribosomal_S7"/>
    <property type="match status" value="1"/>
</dbReference>
<dbReference type="InterPro" id="IPR023798">
    <property type="entry name" value="Ribosomal_uS7_dom"/>
</dbReference>
<evidence type="ECO:0000313" key="9">
    <source>
        <dbReference type="EMBL" id="MBT9144618.1"/>
    </source>
</evidence>
<evidence type="ECO:0000256" key="6">
    <source>
        <dbReference type="ARBA" id="ARBA00023274"/>
    </source>
</evidence>
<feature type="domain" description="Small ribosomal subunit protein uS7" evidence="8">
    <location>
        <begin position="2"/>
        <end position="151"/>
    </location>
</feature>
<evidence type="ECO:0000256" key="2">
    <source>
        <dbReference type="ARBA" id="ARBA00022555"/>
    </source>
</evidence>
<dbReference type="InterPro" id="IPR000235">
    <property type="entry name" value="Ribosomal_uS7"/>
</dbReference>
<name>A0A9E2BFF0_PSYF1</name>
<evidence type="ECO:0000256" key="5">
    <source>
        <dbReference type="ARBA" id="ARBA00022980"/>
    </source>
</evidence>
<dbReference type="PIRSF" id="PIRSF002122">
    <property type="entry name" value="RPS7p_RPS7a_RPS5e_RPS7o"/>
    <property type="match status" value="1"/>
</dbReference>
<dbReference type="SUPFAM" id="SSF47973">
    <property type="entry name" value="Ribosomal protein S7"/>
    <property type="match status" value="1"/>
</dbReference>
<dbReference type="Gene3D" id="1.10.455.10">
    <property type="entry name" value="Ribosomal protein S7 domain"/>
    <property type="match status" value="1"/>
</dbReference>
<dbReference type="Proteomes" id="UP000811545">
    <property type="component" value="Unassembled WGS sequence"/>
</dbReference>
<evidence type="ECO:0000259" key="8">
    <source>
        <dbReference type="Pfam" id="PF00177"/>
    </source>
</evidence>
<dbReference type="InterPro" id="IPR036823">
    <property type="entry name" value="Ribosomal_uS7_dom_sf"/>
</dbReference>
<keyword evidence="5 7" id="KW-0689">Ribosomal protein</keyword>
<comment type="caution">
    <text evidence="9">The sequence shown here is derived from an EMBL/GenBank/DDBJ whole genome shotgun (WGS) entry which is preliminary data.</text>
</comment>